<accession>K0T2V9</accession>
<sequence>MKPRPSTQSSCSLPSRALLLGGLVTLFILSTRLCSQPAPNLRSAESNPGRRLNLIDPKTVTNKVPPPTTGLEEQVEMTSVATADQNNEVFASFRQNMGGDIFQQQNEGDLRQQLLFMEHQQDFMLKQNEKMQAQLAELKNLVDLDKPGPGPRNKCQIVYILGVEGATHHGFMPILEALATEQVDELDVPFHVEPESHPLKAGILGWYPTIYKRLGIGRNPVPPIDDPALVEQIAELMCPNDGRHHVIIEWASFPSGQEDDKRPYRFHRQHSWLSMSVDDIANSGEANNHPINLPAFYRAYSLYADVKFVVIHRPYLSTIASHAEWDTGPVVHSRIIWAYLVILNRFLGKHMYDMNNNRIWELVCVQVLSAQSHGTADELQGARSRVIEHLANFLGWPNTECQSCFDQWKESTKDPAAVLGDNYDTVIGHKNELEKIWPPKIGDETPEQQCGI</sequence>
<dbReference type="AlphaFoldDB" id="K0T2V9"/>
<proteinExistence type="predicted"/>
<reference evidence="1 2" key="1">
    <citation type="journal article" date="2012" name="Genome Biol.">
        <title>Genome and low-iron response of an oceanic diatom adapted to chronic iron limitation.</title>
        <authorList>
            <person name="Lommer M."/>
            <person name="Specht M."/>
            <person name="Roy A.S."/>
            <person name="Kraemer L."/>
            <person name="Andreson R."/>
            <person name="Gutowska M.A."/>
            <person name="Wolf J."/>
            <person name="Bergner S.V."/>
            <person name="Schilhabel M.B."/>
            <person name="Klostermeier U.C."/>
            <person name="Beiko R.G."/>
            <person name="Rosenstiel P."/>
            <person name="Hippler M."/>
            <person name="Laroche J."/>
        </authorList>
    </citation>
    <scope>NUCLEOTIDE SEQUENCE [LARGE SCALE GENOMIC DNA]</scope>
    <source>
        <strain evidence="1 2">CCMP1005</strain>
    </source>
</reference>
<gene>
    <name evidence="1" type="ORF">THAOC_11313</name>
</gene>
<name>K0T2V9_THAOC</name>
<dbReference type="Proteomes" id="UP000266841">
    <property type="component" value="Unassembled WGS sequence"/>
</dbReference>
<protein>
    <recommendedName>
        <fullName evidence="3">Sulfotransferase domain-containing protein</fullName>
    </recommendedName>
</protein>
<evidence type="ECO:0008006" key="3">
    <source>
        <dbReference type="Google" id="ProtNLM"/>
    </source>
</evidence>
<dbReference type="eggNOG" id="ENOG502TD6P">
    <property type="taxonomic scope" value="Eukaryota"/>
</dbReference>
<keyword evidence="2" id="KW-1185">Reference proteome</keyword>
<dbReference type="OMA" id="WHESTKD"/>
<evidence type="ECO:0000313" key="2">
    <source>
        <dbReference type="Proteomes" id="UP000266841"/>
    </source>
</evidence>
<dbReference type="EMBL" id="AGNL01012871">
    <property type="protein sequence ID" value="EJK67631.1"/>
    <property type="molecule type" value="Genomic_DNA"/>
</dbReference>
<dbReference type="OrthoDB" id="50678at2759"/>
<evidence type="ECO:0000313" key="1">
    <source>
        <dbReference type="EMBL" id="EJK67631.1"/>
    </source>
</evidence>
<comment type="caution">
    <text evidence="1">The sequence shown here is derived from an EMBL/GenBank/DDBJ whole genome shotgun (WGS) entry which is preliminary data.</text>
</comment>
<organism evidence="1 2">
    <name type="scientific">Thalassiosira oceanica</name>
    <name type="common">Marine diatom</name>
    <dbReference type="NCBI Taxonomy" id="159749"/>
    <lineage>
        <taxon>Eukaryota</taxon>
        <taxon>Sar</taxon>
        <taxon>Stramenopiles</taxon>
        <taxon>Ochrophyta</taxon>
        <taxon>Bacillariophyta</taxon>
        <taxon>Coscinodiscophyceae</taxon>
        <taxon>Thalassiosirophycidae</taxon>
        <taxon>Thalassiosirales</taxon>
        <taxon>Thalassiosiraceae</taxon>
        <taxon>Thalassiosira</taxon>
    </lineage>
</organism>